<protein>
    <recommendedName>
        <fullName evidence="3">SGNH/GDSL hydrolase family protein</fullName>
    </recommendedName>
</protein>
<dbReference type="OrthoDB" id="9046326at2"/>
<organism evidence="1 2">
    <name type="scientific">Chitinophaga pinensis</name>
    <dbReference type="NCBI Taxonomy" id="79329"/>
    <lineage>
        <taxon>Bacteria</taxon>
        <taxon>Pseudomonadati</taxon>
        <taxon>Bacteroidota</taxon>
        <taxon>Chitinophagia</taxon>
        <taxon>Chitinophagales</taxon>
        <taxon>Chitinophagaceae</taxon>
        <taxon>Chitinophaga</taxon>
    </lineage>
</organism>
<gene>
    <name evidence="1" type="ORF">FEF09_28805</name>
</gene>
<evidence type="ECO:0000313" key="2">
    <source>
        <dbReference type="Proteomes" id="UP000318815"/>
    </source>
</evidence>
<dbReference type="Gene3D" id="3.40.50.1110">
    <property type="entry name" value="SGNH hydrolase"/>
    <property type="match status" value="1"/>
</dbReference>
<sequence length="727" mass="80208">MSNTIAIQQEQANQLASLLYKNAGSAFSGEINSLATALGVEQLPGTQDLPAATTVAAQENNPISSSLPERVGIWTLGKEEGEELYTRDVNARMDWWLWAKNHQFSPQPPAGKKRVILLGESVARGYLYDPFYTVAQELEALLNQAAPGTLDTEVLDLARTDLSLPILRGLLPEALALKPAAVVIFAGNNWLHTMKESVSPADYQELCRLQNSGLLTDVRALLETRFRDMISGFLQYVNTLSAQSGIPVTFVIPEFNLGDWNSNPQEKNATRLTGSGAAKWAALVENGEEALRANNYDLLENISSRMTALDMTHPLGYEWKAICRKEAGDWQAARSLMESARDTSMYGRAESKPRCFRVIRETILKEAPSLGITVVDLPAVFSKAIPDSLPGREYFLDYCHLTVQGIKLSMHPTAEAVAGVLLGTPVSISADSGLYPDDEVRAVAHVAAAVHNAHYGQAAPVLQYHCQEAADATDQAKEVMRNFIDFSSRRLQNTLCKTHEEVVESGIFTQYEGGLGFIHERRRKLLDIALVDAMAPLASTPGESLADDILALRIAEHVPAPGKSIDLLETCYSATSYDVFNVELPELNYYQARNHRSDFTFIADASIGFSAKLIARAPGTNQEIRVLLNGEPLSTLQLEEKWTTVNLDIPDISLLRKGANTLSIRWPAPEWYRKTDPDTVQTPKEFLDFMYPVWGEIYVFELLSNKEKGQLSDHSVPGRVEASLLSV</sequence>
<comment type="caution">
    <text evidence="1">The sequence shown here is derived from an EMBL/GenBank/DDBJ whole genome shotgun (WGS) entry which is preliminary data.</text>
</comment>
<dbReference type="InterPro" id="IPR036514">
    <property type="entry name" value="SGNH_hydro_sf"/>
</dbReference>
<accession>A0A5C6LLD2</accession>
<dbReference type="EMBL" id="VOHS01000074">
    <property type="protein sequence ID" value="TWV91488.1"/>
    <property type="molecule type" value="Genomic_DNA"/>
</dbReference>
<dbReference type="Proteomes" id="UP000318815">
    <property type="component" value="Unassembled WGS sequence"/>
</dbReference>
<name>A0A5C6LLD2_9BACT</name>
<dbReference type="RefSeq" id="WP_146308283.1">
    <property type="nucleotide sequence ID" value="NZ_VOHS01000074.1"/>
</dbReference>
<keyword evidence="2" id="KW-1185">Reference proteome</keyword>
<dbReference type="AlphaFoldDB" id="A0A5C6LLD2"/>
<evidence type="ECO:0000313" key="1">
    <source>
        <dbReference type="EMBL" id="TWV91488.1"/>
    </source>
</evidence>
<reference evidence="1 2" key="1">
    <citation type="submission" date="2019-08" db="EMBL/GenBank/DDBJ databases">
        <title>Whole genome sequencing of chitin degrading bacteria Chitinophaga pinensis YS16.</title>
        <authorList>
            <person name="Singh R.P."/>
            <person name="Manchanda G."/>
            <person name="Maurya I.K."/>
            <person name="Joshi N.K."/>
            <person name="Srivastava A.K."/>
        </authorList>
    </citation>
    <scope>NUCLEOTIDE SEQUENCE [LARGE SCALE GENOMIC DNA]</scope>
    <source>
        <strain evidence="1 2">YS-16</strain>
    </source>
</reference>
<dbReference type="GO" id="GO:0016788">
    <property type="term" value="F:hydrolase activity, acting on ester bonds"/>
    <property type="evidence" value="ECO:0007669"/>
    <property type="project" value="UniProtKB-ARBA"/>
</dbReference>
<evidence type="ECO:0008006" key="3">
    <source>
        <dbReference type="Google" id="ProtNLM"/>
    </source>
</evidence>
<proteinExistence type="predicted"/>